<dbReference type="Pfam" id="PF08729">
    <property type="entry name" value="HUN"/>
    <property type="match status" value="1"/>
</dbReference>
<keyword evidence="2" id="KW-1133">Transmembrane helix</keyword>
<evidence type="ECO:0000256" key="2">
    <source>
        <dbReference type="SAM" id="Phobius"/>
    </source>
</evidence>
<evidence type="ECO:0000313" key="4">
    <source>
        <dbReference type="EMBL" id="THD19689.1"/>
    </source>
</evidence>
<evidence type="ECO:0000313" key="5">
    <source>
        <dbReference type="Proteomes" id="UP000230066"/>
    </source>
</evidence>
<accession>A0A4E0QX11</accession>
<dbReference type="GO" id="GO:0006325">
    <property type="term" value="P:chromatin organization"/>
    <property type="evidence" value="ECO:0007669"/>
    <property type="project" value="TreeGrafter"/>
</dbReference>
<dbReference type="PANTHER" id="PTHR21669">
    <property type="entry name" value="CAPZ-INTERACTING PROTEIN AND RELATED PROTEINS"/>
    <property type="match status" value="1"/>
</dbReference>
<reference evidence="4" key="1">
    <citation type="submission" date="2019-03" db="EMBL/GenBank/DDBJ databases">
        <title>Improved annotation for the trematode Fasciola hepatica.</title>
        <authorList>
            <person name="Choi Y.-J."/>
            <person name="Martin J."/>
            <person name="Mitreva M."/>
        </authorList>
    </citation>
    <scope>NUCLEOTIDE SEQUENCE [LARGE SCALE GENOMIC DNA]</scope>
</reference>
<feature type="compositionally biased region" description="Polar residues" evidence="1">
    <location>
        <begin position="214"/>
        <end position="235"/>
    </location>
</feature>
<protein>
    <recommendedName>
        <fullName evidence="3">Hpc2-related domain-containing protein</fullName>
    </recommendedName>
</protein>
<dbReference type="GO" id="GO:0005634">
    <property type="term" value="C:nucleus"/>
    <property type="evidence" value="ECO:0007669"/>
    <property type="project" value="TreeGrafter"/>
</dbReference>
<feature type="domain" description="Hpc2-related" evidence="3">
    <location>
        <begin position="79"/>
        <end position="129"/>
    </location>
</feature>
<name>A0A4E0QX11_FASHE</name>
<keyword evidence="5" id="KW-1185">Reference proteome</keyword>
<sequence>MTQTTIVFDINLPDDEENHEWSYLELVQEHLAKNTDDSSKSNPFTESDRSEDKRLAEIAKSLEKKYGTMVTMQKSGSRKRVRIDDFLDPGDGYDSQDSFIDDSEAVDVYVAPNVSTKLGGFFVHEGVVEGLEDQNARIEAPVGSWQKPNPITRPVKKDKSKELLEKAVKRLSAPKVSPNVSRIKMQHLDSVFDAVLSSPTNAHALISPVGNSVKPENSVDTKSSLPAPAVSSSTEPSQTTNPPPLPSSLPTELVSRISELIKVSCFDKTSFCVLMHNCVDYCIFWYISVIGQLFAVVLRMVTGAL</sequence>
<feature type="region of interest" description="Disordered" evidence="1">
    <location>
        <begin position="207"/>
        <end position="249"/>
    </location>
</feature>
<organism evidence="4 5">
    <name type="scientific">Fasciola hepatica</name>
    <name type="common">Liver fluke</name>
    <dbReference type="NCBI Taxonomy" id="6192"/>
    <lineage>
        <taxon>Eukaryota</taxon>
        <taxon>Metazoa</taxon>
        <taxon>Spiralia</taxon>
        <taxon>Lophotrochozoa</taxon>
        <taxon>Platyhelminthes</taxon>
        <taxon>Trematoda</taxon>
        <taxon>Digenea</taxon>
        <taxon>Plagiorchiida</taxon>
        <taxon>Echinostomata</taxon>
        <taxon>Echinostomatoidea</taxon>
        <taxon>Fasciolidae</taxon>
        <taxon>Fasciola</taxon>
    </lineage>
</organism>
<evidence type="ECO:0000256" key="1">
    <source>
        <dbReference type="SAM" id="MobiDB-lite"/>
    </source>
</evidence>
<keyword evidence="2" id="KW-0812">Transmembrane</keyword>
<dbReference type="InterPro" id="IPR014840">
    <property type="entry name" value="HRD"/>
</dbReference>
<proteinExistence type="predicted"/>
<feature type="transmembrane region" description="Helical" evidence="2">
    <location>
        <begin position="283"/>
        <end position="301"/>
    </location>
</feature>
<feature type="region of interest" description="Disordered" evidence="1">
    <location>
        <begin position="32"/>
        <end position="53"/>
    </location>
</feature>
<comment type="caution">
    <text evidence="4">The sequence shown here is derived from an EMBL/GenBank/DDBJ whole genome shotgun (WGS) entry which is preliminary data.</text>
</comment>
<dbReference type="PANTHER" id="PTHR21669:SF28">
    <property type="entry name" value="YEMANUCLEIN"/>
    <property type="match status" value="1"/>
</dbReference>
<dbReference type="Proteomes" id="UP000230066">
    <property type="component" value="Unassembled WGS sequence"/>
</dbReference>
<dbReference type="AlphaFoldDB" id="A0A4E0QX11"/>
<gene>
    <name evidence="4" type="ORF">D915_009636</name>
</gene>
<evidence type="ECO:0000259" key="3">
    <source>
        <dbReference type="Pfam" id="PF08729"/>
    </source>
</evidence>
<dbReference type="EMBL" id="JXXN02005830">
    <property type="protein sequence ID" value="THD19689.1"/>
    <property type="molecule type" value="Genomic_DNA"/>
</dbReference>
<keyword evidence="2" id="KW-0472">Membrane</keyword>